<evidence type="ECO:0000256" key="3">
    <source>
        <dbReference type="ARBA" id="ARBA00022679"/>
    </source>
</evidence>
<name>A0A4S4FYA0_9MICO</name>
<evidence type="ECO:0000256" key="4">
    <source>
        <dbReference type="ARBA" id="ARBA00022723"/>
    </source>
</evidence>
<dbReference type="GO" id="GO:0046872">
    <property type="term" value="F:metal ion binding"/>
    <property type="evidence" value="ECO:0007669"/>
    <property type="project" value="UniProtKB-KW"/>
</dbReference>
<proteinExistence type="inferred from homology"/>
<sequence>MPSSGPQRRRRGRSARGWSCSSSSWSASVLDVVLSPLQEELDRYFAAARLRASDYGEHYVELWDRLEQASAGGKRARPALVLTAHRHLGGSDERAAVQLALAFELLHTAFLIHDDVIDHDDTRRGVPTLIGAFTERGVSAGVDRGSSQNWGEAAALLAGDLALSHAHRLVAQVQTDAGTRDQLLDILDRAVFISAAGELSDVTNSATRGSLPVSDVLATLERKTAVYSCEAPLQAGAVLAGAGEEDVATLGRYGRLVGVAFQLTDDILGVFGEEATTGKSAHADLREGKHTTLIAHAATTDAWPDIAPHIGDPELTAERAAVVRERLRECGALDDTLRLARGHAELAKAELSASALPSALTAQLAVFADRAVERVR</sequence>
<keyword evidence="5" id="KW-0460">Magnesium</keyword>
<comment type="similarity">
    <text evidence="2 6">Belongs to the FPP/GGPP synthase family.</text>
</comment>
<comment type="cofactor">
    <cofactor evidence="1">
        <name>Mg(2+)</name>
        <dbReference type="ChEBI" id="CHEBI:18420"/>
    </cofactor>
</comment>
<keyword evidence="4" id="KW-0479">Metal-binding</keyword>
<protein>
    <submittedName>
        <fullName evidence="8">Polyprenyl synthetase family protein</fullName>
    </submittedName>
</protein>
<dbReference type="InterPro" id="IPR033749">
    <property type="entry name" value="Polyprenyl_synt_CS"/>
</dbReference>
<accession>A0A4S4FYA0</accession>
<gene>
    <name evidence="8" type="ORF">E6C70_05060</name>
</gene>
<dbReference type="Proteomes" id="UP000307380">
    <property type="component" value="Unassembled WGS sequence"/>
</dbReference>
<evidence type="ECO:0000313" key="9">
    <source>
        <dbReference type="Proteomes" id="UP000307380"/>
    </source>
</evidence>
<feature type="region of interest" description="Disordered" evidence="7">
    <location>
        <begin position="1"/>
        <end position="21"/>
    </location>
</feature>
<dbReference type="Gene3D" id="1.10.600.10">
    <property type="entry name" value="Farnesyl Diphosphate Synthase"/>
    <property type="match status" value="1"/>
</dbReference>
<dbReference type="GO" id="GO:0004659">
    <property type="term" value="F:prenyltransferase activity"/>
    <property type="evidence" value="ECO:0007669"/>
    <property type="project" value="InterPro"/>
</dbReference>
<dbReference type="PANTHER" id="PTHR12001">
    <property type="entry name" value="GERANYLGERANYL PYROPHOSPHATE SYNTHASE"/>
    <property type="match status" value="1"/>
</dbReference>
<evidence type="ECO:0000313" key="8">
    <source>
        <dbReference type="EMBL" id="THG35418.1"/>
    </source>
</evidence>
<dbReference type="SFLD" id="SFLDS00005">
    <property type="entry name" value="Isoprenoid_Synthase_Type_I"/>
    <property type="match status" value="1"/>
</dbReference>
<evidence type="ECO:0000256" key="2">
    <source>
        <dbReference type="ARBA" id="ARBA00006706"/>
    </source>
</evidence>
<dbReference type="GO" id="GO:0008299">
    <property type="term" value="P:isoprenoid biosynthetic process"/>
    <property type="evidence" value="ECO:0007669"/>
    <property type="project" value="InterPro"/>
</dbReference>
<dbReference type="SUPFAM" id="SSF48576">
    <property type="entry name" value="Terpenoid synthases"/>
    <property type="match status" value="1"/>
</dbReference>
<reference evidence="8 9" key="1">
    <citation type="submission" date="2019-04" db="EMBL/GenBank/DDBJ databases">
        <authorList>
            <person name="Jiang L."/>
        </authorList>
    </citation>
    <scope>NUCLEOTIDE SEQUENCE [LARGE SCALE GENOMIC DNA]</scope>
    <source>
        <strain evidence="8 9">YIM 131861</strain>
    </source>
</reference>
<keyword evidence="9" id="KW-1185">Reference proteome</keyword>
<evidence type="ECO:0000256" key="1">
    <source>
        <dbReference type="ARBA" id="ARBA00001946"/>
    </source>
</evidence>
<evidence type="ECO:0000256" key="6">
    <source>
        <dbReference type="RuleBase" id="RU004466"/>
    </source>
</evidence>
<dbReference type="PROSITE" id="PS00444">
    <property type="entry name" value="POLYPRENYL_SYNTHASE_2"/>
    <property type="match status" value="1"/>
</dbReference>
<evidence type="ECO:0000256" key="7">
    <source>
        <dbReference type="SAM" id="MobiDB-lite"/>
    </source>
</evidence>
<dbReference type="PROSITE" id="PS00723">
    <property type="entry name" value="POLYPRENYL_SYNTHASE_1"/>
    <property type="match status" value="1"/>
</dbReference>
<dbReference type="EMBL" id="SSSN01000003">
    <property type="protein sequence ID" value="THG35418.1"/>
    <property type="molecule type" value="Genomic_DNA"/>
</dbReference>
<evidence type="ECO:0000256" key="5">
    <source>
        <dbReference type="ARBA" id="ARBA00022842"/>
    </source>
</evidence>
<dbReference type="Pfam" id="PF00348">
    <property type="entry name" value="polyprenyl_synt"/>
    <property type="match status" value="1"/>
</dbReference>
<dbReference type="InterPro" id="IPR008949">
    <property type="entry name" value="Isoprenoid_synthase_dom_sf"/>
</dbReference>
<dbReference type="InterPro" id="IPR000092">
    <property type="entry name" value="Polyprenyl_synt"/>
</dbReference>
<dbReference type="AlphaFoldDB" id="A0A4S4FYA0"/>
<organism evidence="8 9">
    <name type="scientific">Orlajensenia flava</name>
    <dbReference type="NCBI Taxonomy" id="2565934"/>
    <lineage>
        <taxon>Bacteria</taxon>
        <taxon>Bacillati</taxon>
        <taxon>Actinomycetota</taxon>
        <taxon>Actinomycetes</taxon>
        <taxon>Micrococcales</taxon>
        <taxon>Microbacteriaceae</taxon>
        <taxon>Orlajensenia</taxon>
    </lineage>
</organism>
<comment type="caution">
    <text evidence="8">The sequence shown here is derived from an EMBL/GenBank/DDBJ whole genome shotgun (WGS) entry which is preliminary data.</text>
</comment>
<keyword evidence="3 6" id="KW-0808">Transferase</keyword>
<dbReference type="PANTHER" id="PTHR12001:SF85">
    <property type="entry name" value="SHORT CHAIN ISOPRENYL DIPHOSPHATE SYNTHASE"/>
    <property type="match status" value="1"/>
</dbReference>
<dbReference type="OrthoDB" id="4497239at2"/>